<proteinExistence type="predicted"/>
<evidence type="ECO:0000313" key="1">
    <source>
        <dbReference type="EMBL" id="EEF36130.1"/>
    </source>
</evidence>
<protein>
    <recommendedName>
        <fullName evidence="3">CCHC-type domain-containing protein</fullName>
    </recommendedName>
</protein>
<dbReference type="AlphaFoldDB" id="B9SJU2"/>
<dbReference type="Proteomes" id="UP000008311">
    <property type="component" value="Unassembled WGS sequence"/>
</dbReference>
<evidence type="ECO:0000313" key="2">
    <source>
        <dbReference type="Proteomes" id="UP000008311"/>
    </source>
</evidence>
<dbReference type="InParanoid" id="B9SJU2"/>
<accession>B9SJU2</accession>
<sequence>MFDPISVSTAHQRALLVEKQTCRTTGGVSGASSSSSPIKCFGCGEIGHRQFEYKKAKNRVLFTDIDDSYEEDVVITSQPIFDGEEVVDEEAVEEILGLY</sequence>
<evidence type="ECO:0008006" key="3">
    <source>
        <dbReference type="Google" id="ProtNLM"/>
    </source>
</evidence>
<keyword evidence="2" id="KW-1185">Reference proteome</keyword>
<gene>
    <name evidence="1" type="ORF">RCOM_0736640</name>
</gene>
<name>B9SJU2_RICCO</name>
<dbReference type="EMBL" id="EQ973990">
    <property type="protein sequence ID" value="EEF36130.1"/>
    <property type="molecule type" value="Genomic_DNA"/>
</dbReference>
<reference evidence="2" key="1">
    <citation type="journal article" date="2010" name="Nat. Biotechnol.">
        <title>Draft genome sequence of the oilseed species Ricinus communis.</title>
        <authorList>
            <person name="Chan A.P."/>
            <person name="Crabtree J."/>
            <person name="Zhao Q."/>
            <person name="Lorenzi H."/>
            <person name="Orvis J."/>
            <person name="Puiu D."/>
            <person name="Melake-Berhan A."/>
            <person name="Jones K.M."/>
            <person name="Redman J."/>
            <person name="Chen G."/>
            <person name="Cahoon E.B."/>
            <person name="Gedil M."/>
            <person name="Stanke M."/>
            <person name="Haas B.J."/>
            <person name="Wortman J.R."/>
            <person name="Fraser-Liggett C.M."/>
            <person name="Ravel J."/>
            <person name="Rabinowicz P.D."/>
        </authorList>
    </citation>
    <scope>NUCLEOTIDE SEQUENCE [LARGE SCALE GENOMIC DNA]</scope>
    <source>
        <strain evidence="2">cv. Hale</strain>
    </source>
</reference>
<organism evidence="1 2">
    <name type="scientific">Ricinus communis</name>
    <name type="common">Castor bean</name>
    <dbReference type="NCBI Taxonomy" id="3988"/>
    <lineage>
        <taxon>Eukaryota</taxon>
        <taxon>Viridiplantae</taxon>
        <taxon>Streptophyta</taxon>
        <taxon>Embryophyta</taxon>
        <taxon>Tracheophyta</taxon>
        <taxon>Spermatophyta</taxon>
        <taxon>Magnoliopsida</taxon>
        <taxon>eudicotyledons</taxon>
        <taxon>Gunneridae</taxon>
        <taxon>Pentapetalae</taxon>
        <taxon>rosids</taxon>
        <taxon>fabids</taxon>
        <taxon>Malpighiales</taxon>
        <taxon>Euphorbiaceae</taxon>
        <taxon>Acalyphoideae</taxon>
        <taxon>Acalypheae</taxon>
        <taxon>Ricinus</taxon>
    </lineage>
</organism>